<accession>A0AB35Y5B2</accession>
<gene>
    <name evidence="1" type="ORF">WF834_06220</name>
</gene>
<evidence type="ECO:0000313" key="1">
    <source>
        <dbReference type="EMBL" id="MEJ5195777.1"/>
    </source>
</evidence>
<name>A0AB35Y5B2_9FIRM</name>
<reference evidence="1" key="1">
    <citation type="submission" date="2024-03" db="EMBL/GenBank/DDBJ databases">
        <authorList>
            <person name="Plomp N."/>
            <person name="Harmsen H.J."/>
        </authorList>
    </citation>
    <scope>NUCLEOTIDE SEQUENCE</scope>
    <source>
        <strain evidence="1">HTF-128</strain>
    </source>
</reference>
<dbReference type="RefSeq" id="WP_251631850.1">
    <property type="nucleotide sequence ID" value="NZ_JBBFGL010000005.1"/>
</dbReference>
<protein>
    <submittedName>
        <fullName evidence="1">Uncharacterized protein</fullName>
    </submittedName>
</protein>
<dbReference type="EMBL" id="JBBFGL010000005">
    <property type="protein sequence ID" value="MEJ5195777.1"/>
    <property type="molecule type" value="Genomic_DNA"/>
</dbReference>
<proteinExistence type="predicted"/>
<sequence>MKKMTIRKMLERIVVATNKRRAKNIVLVSTDGEIVEAEFAVDLIRTLTDWNILWEVTVISEKFYEDRFVVIFDPNIKQVNGDPDKGDTWL</sequence>
<evidence type="ECO:0000313" key="2">
    <source>
        <dbReference type="Proteomes" id="UP001373196"/>
    </source>
</evidence>
<dbReference type="AlphaFoldDB" id="A0AB35Y5B2"/>
<dbReference type="Proteomes" id="UP001373196">
    <property type="component" value="Unassembled WGS sequence"/>
</dbReference>
<organism evidence="1 2">
    <name type="scientific">Faecalibacterium wellingii</name>
    <dbReference type="NCBI Taxonomy" id="2929491"/>
    <lineage>
        <taxon>Bacteria</taxon>
        <taxon>Bacillati</taxon>
        <taxon>Bacillota</taxon>
        <taxon>Clostridia</taxon>
        <taxon>Eubacteriales</taxon>
        <taxon>Oscillospiraceae</taxon>
        <taxon>Faecalibacterium</taxon>
    </lineage>
</organism>
<comment type="caution">
    <text evidence="1">The sequence shown here is derived from an EMBL/GenBank/DDBJ whole genome shotgun (WGS) entry which is preliminary data.</text>
</comment>